<dbReference type="NCBIfam" id="TIGR03369">
    <property type="entry name" value="cellulose_bcsE"/>
    <property type="match status" value="1"/>
</dbReference>
<dbReference type="AlphaFoldDB" id="A0A4R1NJY9"/>
<reference evidence="3 4" key="1">
    <citation type="submission" date="2019-02" db="EMBL/GenBank/DDBJ databases">
        <title>Investigation of anaerobic lignin degradation for improved lignocellulosic biofuels.</title>
        <authorList>
            <person name="Deangelis K."/>
        </authorList>
    </citation>
    <scope>NUCLEOTIDE SEQUENCE [LARGE SCALE GENOMIC DNA]</scope>
    <source>
        <strain evidence="3 4">159R</strain>
    </source>
</reference>
<organism evidence="3 4">
    <name type="scientific">Sodalis ligni</name>
    <dbReference type="NCBI Taxonomy" id="2697027"/>
    <lineage>
        <taxon>Bacteria</taxon>
        <taxon>Pseudomonadati</taxon>
        <taxon>Pseudomonadota</taxon>
        <taxon>Gammaproteobacteria</taxon>
        <taxon>Enterobacterales</taxon>
        <taxon>Bruguierivoracaceae</taxon>
        <taxon>Sodalis</taxon>
    </lineage>
</organism>
<comment type="caution">
    <text evidence="3">The sequence shown here is derived from an EMBL/GenBank/DDBJ whole genome shotgun (WGS) entry which is preliminary data.</text>
</comment>
<proteinExistence type="predicted"/>
<dbReference type="Pfam" id="PF10995">
    <property type="entry name" value="CBP_BcsE"/>
    <property type="match status" value="1"/>
</dbReference>
<dbReference type="EMBL" id="SJOI01000001">
    <property type="protein sequence ID" value="TCL07467.1"/>
    <property type="molecule type" value="Genomic_DNA"/>
</dbReference>
<dbReference type="RefSeq" id="WP_132927648.1">
    <property type="nucleotide sequence ID" value="NZ_SJOI01000001.1"/>
</dbReference>
<evidence type="ECO:0000313" key="4">
    <source>
        <dbReference type="Proteomes" id="UP000294555"/>
    </source>
</evidence>
<protein>
    <recommendedName>
        <fullName evidence="1">Cellulose biosynthesis protein BcsE</fullName>
    </recommendedName>
</protein>
<dbReference type="GO" id="GO:0035438">
    <property type="term" value="F:cyclic-di-GMP binding"/>
    <property type="evidence" value="ECO:0007669"/>
    <property type="project" value="InterPro"/>
</dbReference>
<dbReference type="Proteomes" id="UP000294555">
    <property type="component" value="Unassembled WGS sequence"/>
</dbReference>
<name>A0A4R1NJY9_9GAMM</name>
<evidence type="ECO:0000256" key="1">
    <source>
        <dbReference type="NCBIfam" id="TIGR03369"/>
    </source>
</evidence>
<gene>
    <name evidence="3" type="ORF">EZJ58_5793</name>
</gene>
<keyword evidence="4" id="KW-1185">Reference proteome</keyword>
<dbReference type="InterPro" id="IPR017745">
    <property type="entry name" value="BcsE"/>
</dbReference>
<accession>A0A4R1NJY9</accession>
<sequence length="525" mass="58445">MALSFSFGLYHSFEELSVMQSRGCYWVNIERQADARQLCRQIINAQGAATRGALICCGDGPERLLEGLPSTGAEGAGPPASLPLFTLPEKKSALRRLTADLSRAINVKERLFIFLLTASAWKDFSQTEIDDWLGNTQRWLIKHNAAFLILTYGSGISQLKNQLISQFPTLSGLSSVHSLQDCVRYQVSWWFSGKGLIANQAMNWETDDRERFVQSVLLPAFSPSVNDEQLCLAEKSVLEGAPPLSVNWRLLEDNALLMQQGMARHSATLIFALTESEQVAELARQIHTLRRQRGIALKIVVREMKASLRYTDERLLQACGANLVVPYIAPLSSFLTLLESIQGQRFTRHVPATIDRLLAAINPSRIKGAMSNDRFRQVVPELIENPLMPEDDKGILIALRPVPGLPPRQALSLCRLRRGGDVMTATSRRIYLFLSNCRINDLDTVLGYLFRLPIAEAFSNRQVWTQDVHIISQVKLMGKTDRRAGSPEPADTPITAAVTFARPATARHSPRPLTLSLAAPQDIQP</sequence>
<evidence type="ECO:0000256" key="2">
    <source>
        <dbReference type="SAM" id="MobiDB-lite"/>
    </source>
</evidence>
<dbReference type="OrthoDB" id="5840260at2"/>
<evidence type="ECO:0000313" key="3">
    <source>
        <dbReference type="EMBL" id="TCL07467.1"/>
    </source>
</evidence>
<feature type="region of interest" description="Disordered" evidence="2">
    <location>
        <begin position="503"/>
        <end position="525"/>
    </location>
</feature>